<evidence type="ECO:0000313" key="17">
    <source>
        <dbReference type="EMBL" id="KAE9978038.1"/>
    </source>
</evidence>
<feature type="coiled-coil region" evidence="15">
    <location>
        <begin position="739"/>
        <end position="783"/>
    </location>
</feature>
<evidence type="ECO:0000256" key="3">
    <source>
        <dbReference type="ARBA" id="ARBA00004286"/>
    </source>
</evidence>
<dbReference type="InterPro" id="IPR027417">
    <property type="entry name" value="P-loop_NTPase"/>
</dbReference>
<dbReference type="GO" id="GO:0030870">
    <property type="term" value="C:Mre11 complex"/>
    <property type="evidence" value="ECO:0007669"/>
    <property type="project" value="InterPro"/>
</dbReference>
<reference evidence="17 18" key="1">
    <citation type="submission" date="2019-11" db="EMBL/GenBank/DDBJ databases">
        <title>Venturia inaequalis Genome Resource.</title>
        <authorList>
            <person name="Lichtner F.J."/>
        </authorList>
    </citation>
    <scope>NUCLEOTIDE SEQUENCE [LARGE SCALE GENOMIC DNA]</scope>
    <source>
        <strain evidence="17">Bline_iso_100314</strain>
    </source>
</reference>
<evidence type="ECO:0000256" key="10">
    <source>
        <dbReference type="ARBA" id="ARBA00022833"/>
    </source>
</evidence>
<keyword evidence="12" id="KW-0234">DNA repair</keyword>
<evidence type="ECO:0000313" key="18">
    <source>
        <dbReference type="Proteomes" id="UP000433883"/>
    </source>
</evidence>
<dbReference type="Gene3D" id="3.40.50.300">
    <property type="entry name" value="P-loop containing nucleotide triphosphate hydrolases"/>
    <property type="match status" value="2"/>
</dbReference>
<evidence type="ECO:0000256" key="1">
    <source>
        <dbReference type="ARBA" id="ARBA00001947"/>
    </source>
</evidence>
<evidence type="ECO:0000256" key="12">
    <source>
        <dbReference type="ARBA" id="ARBA00023204"/>
    </source>
</evidence>
<feature type="coiled-coil region" evidence="15">
    <location>
        <begin position="219"/>
        <end position="253"/>
    </location>
</feature>
<keyword evidence="8" id="KW-0227">DNA damage</keyword>
<comment type="cofactor">
    <cofactor evidence="1">
        <name>Zn(2+)</name>
        <dbReference type="ChEBI" id="CHEBI:29105"/>
    </cofactor>
</comment>
<evidence type="ECO:0000259" key="16">
    <source>
        <dbReference type="Pfam" id="PF13476"/>
    </source>
</evidence>
<dbReference type="PANTHER" id="PTHR18867">
    <property type="entry name" value="RAD50"/>
    <property type="match status" value="1"/>
</dbReference>
<dbReference type="Proteomes" id="UP000433883">
    <property type="component" value="Unassembled WGS sequence"/>
</dbReference>
<evidence type="ECO:0000256" key="8">
    <source>
        <dbReference type="ARBA" id="ARBA00022763"/>
    </source>
</evidence>
<dbReference type="EMBL" id="WNWQ01000119">
    <property type="protein sequence ID" value="KAE9978038.1"/>
    <property type="molecule type" value="Genomic_DNA"/>
</dbReference>
<evidence type="ECO:0000256" key="13">
    <source>
        <dbReference type="ARBA" id="ARBA00023242"/>
    </source>
</evidence>
<dbReference type="GO" id="GO:0016887">
    <property type="term" value="F:ATP hydrolysis activity"/>
    <property type="evidence" value="ECO:0007669"/>
    <property type="project" value="InterPro"/>
</dbReference>
<proteinExistence type="inferred from homology"/>
<dbReference type="GO" id="GO:0000794">
    <property type="term" value="C:condensed nuclear chromosome"/>
    <property type="evidence" value="ECO:0007669"/>
    <property type="project" value="TreeGrafter"/>
</dbReference>
<keyword evidence="9" id="KW-0378">Hydrolase</keyword>
<gene>
    <name evidence="17" type="ORF">BLS_000910</name>
</gene>
<dbReference type="GO" id="GO:0007004">
    <property type="term" value="P:telomere maintenance via telomerase"/>
    <property type="evidence" value="ECO:0007669"/>
    <property type="project" value="TreeGrafter"/>
</dbReference>
<dbReference type="GO" id="GO:0000722">
    <property type="term" value="P:telomere maintenance via recombination"/>
    <property type="evidence" value="ECO:0007669"/>
    <property type="project" value="TreeGrafter"/>
</dbReference>
<feature type="coiled-coil region" evidence="15">
    <location>
        <begin position="1049"/>
        <end position="1101"/>
    </location>
</feature>
<dbReference type="GO" id="GO:0006302">
    <property type="term" value="P:double-strand break repair"/>
    <property type="evidence" value="ECO:0007669"/>
    <property type="project" value="InterPro"/>
</dbReference>
<evidence type="ECO:0000256" key="2">
    <source>
        <dbReference type="ARBA" id="ARBA00004123"/>
    </source>
</evidence>
<keyword evidence="11 15" id="KW-0175">Coiled coil</keyword>
<dbReference type="FunFam" id="3.40.50.300:FF:000947">
    <property type="entry name" value="DNA repair protein RAD50"/>
    <property type="match status" value="1"/>
</dbReference>
<name>A0A8H3YZW1_VENIN</name>
<dbReference type="GO" id="GO:0046872">
    <property type="term" value="F:metal ion binding"/>
    <property type="evidence" value="ECO:0007669"/>
    <property type="project" value="UniProtKB-KW"/>
</dbReference>
<feature type="domain" description="Rad50/SbcC-type AAA" evidence="16">
    <location>
        <begin position="6"/>
        <end position="234"/>
    </location>
</feature>
<dbReference type="GO" id="GO:0070192">
    <property type="term" value="P:chromosome organization involved in meiotic cell cycle"/>
    <property type="evidence" value="ECO:0007669"/>
    <property type="project" value="TreeGrafter"/>
</dbReference>
<evidence type="ECO:0000256" key="4">
    <source>
        <dbReference type="ARBA" id="ARBA00009439"/>
    </source>
</evidence>
<keyword evidence="6" id="KW-0158">Chromosome</keyword>
<dbReference type="Pfam" id="PF13558">
    <property type="entry name" value="SbcC_Walker_B"/>
    <property type="match status" value="1"/>
</dbReference>
<feature type="coiled-coil region" evidence="15">
    <location>
        <begin position="288"/>
        <end position="361"/>
    </location>
</feature>
<dbReference type="NCBIfam" id="TIGR00606">
    <property type="entry name" value="rad50"/>
    <property type="match status" value="1"/>
</dbReference>
<dbReference type="Gene3D" id="1.10.287.1490">
    <property type="match status" value="2"/>
</dbReference>
<dbReference type="GO" id="GO:0003691">
    <property type="term" value="F:double-stranded telomeric DNA binding"/>
    <property type="evidence" value="ECO:0007669"/>
    <property type="project" value="TreeGrafter"/>
</dbReference>
<feature type="coiled-coil region" evidence="15">
    <location>
        <begin position="412"/>
        <end position="439"/>
    </location>
</feature>
<evidence type="ECO:0000256" key="6">
    <source>
        <dbReference type="ARBA" id="ARBA00022454"/>
    </source>
</evidence>
<keyword evidence="7" id="KW-0479">Metal-binding</keyword>
<evidence type="ECO:0000256" key="11">
    <source>
        <dbReference type="ARBA" id="ARBA00023054"/>
    </source>
</evidence>
<dbReference type="InterPro" id="IPR004584">
    <property type="entry name" value="Rad50_eukaryotes"/>
</dbReference>
<dbReference type="InterPro" id="IPR038729">
    <property type="entry name" value="Rad50/SbcC_AAA"/>
</dbReference>
<dbReference type="GO" id="GO:0051880">
    <property type="term" value="F:G-quadruplex DNA binding"/>
    <property type="evidence" value="ECO:0007669"/>
    <property type="project" value="TreeGrafter"/>
</dbReference>
<evidence type="ECO:0000256" key="9">
    <source>
        <dbReference type="ARBA" id="ARBA00022801"/>
    </source>
</evidence>
<comment type="subcellular location">
    <subcellularLocation>
        <location evidence="3">Chromosome</location>
    </subcellularLocation>
    <subcellularLocation>
        <location evidence="2">Nucleus</location>
    </subcellularLocation>
</comment>
<accession>A0A8H3YZW1</accession>
<feature type="coiled-coil region" evidence="15">
    <location>
        <begin position="824"/>
        <end position="910"/>
    </location>
</feature>
<sequence>MSKIDKMQILGVRSFGHKKPEAIQFFSPLTLIVGWNGSGKTTIIECLRYATTGELPPNSGTGGAWIHDPKLAGENEVLAQVKLSFDTTSGTRMVLSRSLQLTVKKLTRQQKSLDSSLQMTKNGERTTISSRVAELDQIVPQYLGASKAILESVIFCHQDESLWPMSTPTLLKKKFDEIFEAQKYTKAVDNIKVIRKNQMTELEKFKLIEQHSKDDKDKGEKAEKKSKILDEEMEDLRSQEMTLRNKMQEANKKSQDAWGHAARFEKIVTELSGKRIEAQAVKKSIASLEQHMRKMTDSDDALREMEEKYDERVAQHEQEKENYKNQYLEFSQDMSKYRKELGTKQSEAGRYQAQKDQYERQVIGRAELIKETARRHNVRGFDEDIEDHRVRDFMERIAKMARDQNTAFERARKETQDSLRTAQQSLNALTERRSALNQTKSGASSFIQTNDGKIARSQKELDKIDVDEGGRTVLESNVADLETRLSNTKSEFGAAQWDKQIRDTDKEVRVFDDKKELLDGELMEASRQAKDSARLDFLRKEMNDRQQNLDTMNGAHGSRITAIIGASWELSNLERTYQGVVTEKSSAIKETENQRDGTSRELEQVKFKHLTASNQLRQMRKDSKVARNAVCEAIDDDDVSQYEEAVSDLEGSLAILKSDQTSLSNMREYYQNCVETATTAGVCRLCERIVKPGKEKDKFLTKLNGLLQKSQAEVVAKELQEAEQQWAVVKEIRPQYDTFMRLEEEIPKLDKEVLQLETRRETLNQKLEQQDQSVQECEEAKRDVDSISKTILAICKNYTEIGNFISQIQELEAMQKAAGLSRGLEKIQEDQKKVNEQARSLNSKLQQLRADRERARGAINILELEVRDVKSRLSTAMHQLKEKNSLQRQIEELKTQNSDQRDAMRRADQDIQALLPQIAQAELKLEDIRTRGEERDKLLQKEASKLTDSLNQLRTADNEINSYIDRGGPQQLSRASREITKLQEEIARVEDEQREITIEMKNIEQQLANHSEMRRAITDNLTYRENVKHLQELNDAIGELGTSNAEADKERWEREGSKWQNERNKLSAEQATVIGILKSKDDQLQQLLQEWETDYKDAAEKYRESHIRVVVTKAAIDDLARYGGALDKAIMKYHSLKMEEINRIIDELWRNTYQGTDVDTIMIRSENETQKGNKSYNYRVVMVKQDAEMDMRGRCSAGQKVLASIIIRLALAECFGVRCGLIALDEPTTNLDRDNIRALAESLSEIIRVRKQQHNFQLIVITHDEDFLRYMNCAEFCDHYYRVSRKPDQTSQIEKQSIQKVQAILRMKLYRTDISLQVL</sequence>
<comment type="catalytic activity">
    <reaction evidence="14">
        <text>ATP + H2O = ADP + phosphate + H(+)</text>
        <dbReference type="Rhea" id="RHEA:13065"/>
        <dbReference type="ChEBI" id="CHEBI:15377"/>
        <dbReference type="ChEBI" id="CHEBI:15378"/>
        <dbReference type="ChEBI" id="CHEBI:30616"/>
        <dbReference type="ChEBI" id="CHEBI:43474"/>
        <dbReference type="ChEBI" id="CHEBI:456216"/>
    </reaction>
</comment>
<dbReference type="FunFam" id="3.40.50.300:FF:001195">
    <property type="entry name" value="DNA repair protein rad50"/>
    <property type="match status" value="1"/>
</dbReference>
<dbReference type="Pfam" id="PF13476">
    <property type="entry name" value="AAA_23"/>
    <property type="match status" value="1"/>
</dbReference>
<evidence type="ECO:0000256" key="14">
    <source>
        <dbReference type="ARBA" id="ARBA00049360"/>
    </source>
</evidence>
<comment type="similarity">
    <text evidence="4">Belongs to the SMC family. RAD50 subfamily.</text>
</comment>
<evidence type="ECO:0000256" key="5">
    <source>
        <dbReference type="ARBA" id="ARBA00017893"/>
    </source>
</evidence>
<organism evidence="17 18">
    <name type="scientific">Venturia inaequalis</name>
    <name type="common">Apple scab fungus</name>
    <dbReference type="NCBI Taxonomy" id="5025"/>
    <lineage>
        <taxon>Eukaryota</taxon>
        <taxon>Fungi</taxon>
        <taxon>Dikarya</taxon>
        <taxon>Ascomycota</taxon>
        <taxon>Pezizomycotina</taxon>
        <taxon>Dothideomycetes</taxon>
        <taxon>Pleosporomycetidae</taxon>
        <taxon>Venturiales</taxon>
        <taxon>Venturiaceae</taxon>
        <taxon>Venturia</taxon>
    </lineage>
</organism>
<dbReference type="SUPFAM" id="SSF52540">
    <property type="entry name" value="P-loop containing nucleoside triphosphate hydrolases"/>
    <property type="match status" value="2"/>
</dbReference>
<keyword evidence="10" id="KW-0862">Zinc</keyword>
<protein>
    <recommendedName>
        <fullName evidence="5">DNA repair protein RAD50</fullName>
    </recommendedName>
</protein>
<dbReference type="GO" id="GO:0043047">
    <property type="term" value="F:single-stranded telomeric DNA binding"/>
    <property type="evidence" value="ECO:0007669"/>
    <property type="project" value="TreeGrafter"/>
</dbReference>
<feature type="coiled-coil region" evidence="15">
    <location>
        <begin position="972"/>
        <end position="1020"/>
    </location>
</feature>
<evidence type="ECO:0000256" key="15">
    <source>
        <dbReference type="SAM" id="Coils"/>
    </source>
</evidence>
<keyword evidence="13" id="KW-0539">Nucleus</keyword>
<comment type="caution">
    <text evidence="17">The sequence shown here is derived from an EMBL/GenBank/DDBJ whole genome shotgun (WGS) entry which is preliminary data.</text>
</comment>
<evidence type="ECO:0000256" key="7">
    <source>
        <dbReference type="ARBA" id="ARBA00022723"/>
    </source>
</evidence>
<dbReference type="PANTHER" id="PTHR18867:SF12">
    <property type="entry name" value="DNA REPAIR PROTEIN RAD50"/>
    <property type="match status" value="1"/>
</dbReference>